<dbReference type="PRINTS" id="PR00598">
    <property type="entry name" value="HTHMARR"/>
</dbReference>
<evidence type="ECO:0000313" key="2">
    <source>
        <dbReference type="Proteomes" id="UP000193427"/>
    </source>
</evidence>
<gene>
    <name evidence="1" type="ORF">A4W93_07420</name>
</gene>
<dbReference type="Pfam" id="PF12802">
    <property type="entry name" value="MarR_2"/>
    <property type="match status" value="1"/>
</dbReference>
<dbReference type="GO" id="GO:0003700">
    <property type="term" value="F:DNA-binding transcription factor activity"/>
    <property type="evidence" value="ECO:0007669"/>
    <property type="project" value="InterPro"/>
</dbReference>
<dbReference type="SUPFAM" id="SSF46785">
    <property type="entry name" value="Winged helix' DNA-binding domain"/>
    <property type="match status" value="1"/>
</dbReference>
<dbReference type="OrthoDB" id="188700at2"/>
<dbReference type="KEGG" id="rgu:A4W93_07420"/>
<dbReference type="InterPro" id="IPR036388">
    <property type="entry name" value="WH-like_DNA-bd_sf"/>
</dbReference>
<accession>A0A1W6L671</accession>
<dbReference type="InterPro" id="IPR036390">
    <property type="entry name" value="WH_DNA-bd_sf"/>
</dbReference>
<dbReference type="InterPro" id="IPR000835">
    <property type="entry name" value="HTH_MarR-typ"/>
</dbReference>
<reference evidence="1 2" key="1">
    <citation type="submission" date="2016-04" db="EMBL/GenBank/DDBJ databases">
        <title>Complete genome sequence of natural rubber-degrading, novel Gram-negative bacterium, Rhizobacter gummiphilus strain NS21.</title>
        <authorList>
            <person name="Tabata M."/>
            <person name="Kasai D."/>
            <person name="Fukuda M."/>
        </authorList>
    </citation>
    <scope>NUCLEOTIDE SEQUENCE [LARGE SCALE GENOMIC DNA]</scope>
    <source>
        <strain evidence="1 2">NS21</strain>
    </source>
</reference>
<dbReference type="STRING" id="946333.A4W93_07420"/>
<dbReference type="AlphaFoldDB" id="A0A1W6L671"/>
<dbReference type="InterPro" id="IPR039422">
    <property type="entry name" value="MarR/SlyA-like"/>
</dbReference>
<dbReference type="Proteomes" id="UP000193427">
    <property type="component" value="Chromosome"/>
</dbReference>
<organism evidence="1 2">
    <name type="scientific">Piscinibacter gummiphilus</name>
    <dbReference type="NCBI Taxonomy" id="946333"/>
    <lineage>
        <taxon>Bacteria</taxon>
        <taxon>Pseudomonadati</taxon>
        <taxon>Pseudomonadota</taxon>
        <taxon>Betaproteobacteria</taxon>
        <taxon>Burkholderiales</taxon>
        <taxon>Sphaerotilaceae</taxon>
        <taxon>Piscinibacter</taxon>
    </lineage>
</organism>
<dbReference type="PANTHER" id="PTHR33164">
    <property type="entry name" value="TRANSCRIPTIONAL REGULATOR, MARR FAMILY"/>
    <property type="match status" value="1"/>
</dbReference>
<dbReference type="GO" id="GO:0006950">
    <property type="term" value="P:response to stress"/>
    <property type="evidence" value="ECO:0007669"/>
    <property type="project" value="TreeGrafter"/>
</dbReference>
<dbReference type="RefSeq" id="WP_085750022.1">
    <property type="nucleotide sequence ID" value="NZ_BSPR01000008.1"/>
</dbReference>
<sequence length="147" mass="16292">MATSPDSPPDVMEQIHTLMHALKARVMRGSPEAGGRRVAPTEARILHHVARHPGSTQGDLVERTGRDKGQINRLIQQVEDAGLLVRVPDETDRRKLRLELTAEGREVVKGIAAERRKLSAKLVADFTPDEREQLASLLARLQKNLGD</sequence>
<proteinExistence type="predicted"/>
<name>A0A1W6L671_9BURK</name>
<protein>
    <submittedName>
        <fullName evidence="1">Uncharacterized protein</fullName>
    </submittedName>
</protein>
<dbReference type="PROSITE" id="PS50995">
    <property type="entry name" value="HTH_MARR_2"/>
    <property type="match status" value="1"/>
</dbReference>
<evidence type="ECO:0000313" key="1">
    <source>
        <dbReference type="EMBL" id="ARN19754.1"/>
    </source>
</evidence>
<dbReference type="PANTHER" id="PTHR33164:SF57">
    <property type="entry name" value="MARR-FAMILY TRANSCRIPTIONAL REGULATOR"/>
    <property type="match status" value="1"/>
</dbReference>
<dbReference type="EMBL" id="CP015118">
    <property type="protein sequence ID" value="ARN19754.1"/>
    <property type="molecule type" value="Genomic_DNA"/>
</dbReference>
<keyword evidence="2" id="KW-1185">Reference proteome</keyword>
<dbReference type="Gene3D" id="1.10.10.10">
    <property type="entry name" value="Winged helix-like DNA-binding domain superfamily/Winged helix DNA-binding domain"/>
    <property type="match status" value="1"/>
</dbReference>
<dbReference type="SMART" id="SM00347">
    <property type="entry name" value="HTH_MARR"/>
    <property type="match status" value="1"/>
</dbReference>